<name>A0A1Y2K9F2_9PROT</name>
<organism evidence="9 10">
    <name type="scientific">Magnetofaba australis IT-1</name>
    <dbReference type="NCBI Taxonomy" id="1434232"/>
    <lineage>
        <taxon>Bacteria</taxon>
        <taxon>Pseudomonadati</taxon>
        <taxon>Pseudomonadota</taxon>
        <taxon>Magnetococcia</taxon>
        <taxon>Magnetococcales</taxon>
        <taxon>Magnetococcaceae</taxon>
        <taxon>Magnetofaba</taxon>
    </lineage>
</organism>
<dbReference type="GO" id="GO:0044038">
    <property type="term" value="P:cell wall macromolecule biosynthetic process"/>
    <property type="evidence" value="ECO:0007669"/>
    <property type="project" value="TreeGrafter"/>
</dbReference>
<keyword evidence="6 8" id="KW-0472">Membrane</keyword>
<keyword evidence="4 8" id="KW-0812">Transmembrane</keyword>
<comment type="subcellular location">
    <subcellularLocation>
        <location evidence="1">Cell membrane</location>
        <topology evidence="1">Multi-pass membrane protein</topology>
    </subcellularLocation>
</comment>
<evidence type="ECO:0000256" key="3">
    <source>
        <dbReference type="ARBA" id="ARBA00022679"/>
    </source>
</evidence>
<dbReference type="GO" id="GO:0046872">
    <property type="term" value="F:metal ion binding"/>
    <property type="evidence" value="ECO:0007669"/>
    <property type="project" value="UniProtKB-KW"/>
</dbReference>
<dbReference type="STRING" id="1434232.MAIT1_03478"/>
<feature type="transmembrane region" description="Helical" evidence="8">
    <location>
        <begin position="236"/>
        <end position="257"/>
    </location>
</feature>
<protein>
    <submittedName>
        <fullName evidence="9">Putative Undecaprenyl-phosphate N-acetylglucosaminyl 1-phosphate transferase</fullName>
    </submittedName>
</protein>
<feature type="binding site" evidence="7">
    <location>
        <position position="213"/>
    </location>
    <ligand>
        <name>Mg(2+)</name>
        <dbReference type="ChEBI" id="CHEBI:18420"/>
    </ligand>
</feature>
<keyword evidence="2" id="KW-1003">Cell membrane</keyword>
<keyword evidence="3 9" id="KW-0808">Transferase</keyword>
<dbReference type="OrthoDB" id="9783652at2"/>
<evidence type="ECO:0000256" key="1">
    <source>
        <dbReference type="ARBA" id="ARBA00004651"/>
    </source>
</evidence>
<dbReference type="GO" id="GO:0009103">
    <property type="term" value="P:lipopolysaccharide biosynthetic process"/>
    <property type="evidence" value="ECO:0007669"/>
    <property type="project" value="TreeGrafter"/>
</dbReference>
<evidence type="ECO:0000256" key="5">
    <source>
        <dbReference type="ARBA" id="ARBA00022989"/>
    </source>
</evidence>
<accession>A0A1Y2K9F2</accession>
<dbReference type="InterPro" id="IPR000715">
    <property type="entry name" value="Glycosyl_transferase_4"/>
</dbReference>
<feature type="transmembrane region" description="Helical" evidence="8">
    <location>
        <begin position="102"/>
        <end position="120"/>
    </location>
</feature>
<evidence type="ECO:0000256" key="2">
    <source>
        <dbReference type="ARBA" id="ARBA00022475"/>
    </source>
</evidence>
<evidence type="ECO:0000256" key="8">
    <source>
        <dbReference type="SAM" id="Phobius"/>
    </source>
</evidence>
<feature type="transmembrane region" description="Helical" evidence="8">
    <location>
        <begin position="172"/>
        <end position="197"/>
    </location>
</feature>
<feature type="transmembrane region" description="Helical" evidence="8">
    <location>
        <begin position="314"/>
        <end position="336"/>
    </location>
</feature>
<feature type="transmembrane region" description="Helical" evidence="8">
    <location>
        <begin position="132"/>
        <end position="152"/>
    </location>
</feature>
<keyword evidence="5 8" id="KW-1133">Transmembrane helix</keyword>
<dbReference type="RefSeq" id="WP_085441927.1">
    <property type="nucleotide sequence ID" value="NZ_LVJN01000018.1"/>
</dbReference>
<evidence type="ECO:0000256" key="7">
    <source>
        <dbReference type="PIRSR" id="PIRSR600715-1"/>
    </source>
</evidence>
<proteinExistence type="predicted"/>
<keyword evidence="7" id="KW-0479">Metal-binding</keyword>
<comment type="cofactor">
    <cofactor evidence="7">
        <name>Mg(2+)</name>
        <dbReference type="ChEBI" id="CHEBI:18420"/>
    </cofactor>
</comment>
<reference evidence="9 10" key="1">
    <citation type="journal article" date="2016" name="BMC Genomics">
        <title>Combined genomic and structural analyses of a cultured magnetotactic bacterium reveals its niche adaptation to a dynamic environment.</title>
        <authorList>
            <person name="Araujo A.C."/>
            <person name="Morillo V."/>
            <person name="Cypriano J."/>
            <person name="Teixeira L.C."/>
            <person name="Leao P."/>
            <person name="Lyra S."/>
            <person name="Almeida L.G."/>
            <person name="Bazylinski D.A."/>
            <person name="Vasconcellos A.T."/>
            <person name="Abreu F."/>
            <person name="Lins U."/>
        </authorList>
    </citation>
    <scope>NUCLEOTIDE SEQUENCE [LARGE SCALE GENOMIC DNA]</scope>
    <source>
        <strain evidence="9 10">IT-1</strain>
    </source>
</reference>
<dbReference type="AlphaFoldDB" id="A0A1Y2K9F2"/>
<evidence type="ECO:0000256" key="4">
    <source>
        <dbReference type="ARBA" id="ARBA00022692"/>
    </source>
</evidence>
<keyword evidence="10" id="KW-1185">Reference proteome</keyword>
<dbReference type="Pfam" id="PF00953">
    <property type="entry name" value="Glycos_transf_4"/>
    <property type="match status" value="1"/>
</dbReference>
<dbReference type="PANTHER" id="PTHR22926:SF3">
    <property type="entry name" value="UNDECAPRENYL-PHOSPHATE ALPHA-N-ACETYLGLUCOSAMINYL 1-PHOSPHATE TRANSFERASE"/>
    <property type="match status" value="1"/>
</dbReference>
<evidence type="ECO:0000256" key="6">
    <source>
        <dbReference type="ARBA" id="ARBA00023136"/>
    </source>
</evidence>
<keyword evidence="7" id="KW-0460">Magnesium</keyword>
<dbReference type="GO" id="GO:0071555">
    <property type="term" value="P:cell wall organization"/>
    <property type="evidence" value="ECO:0007669"/>
    <property type="project" value="TreeGrafter"/>
</dbReference>
<sequence>MILAVILALLSLYAAYSLADRLTDPNSKWHVLDHPNDRSLHQNPTPRSGGLGILAALLIAWPLWFWLQTPPEGAWAVAIGLALAAGISWLDDLHTLSSAVRFPVHLAASGLVVFAGGFYFPVLQIPGVGDVALGAFAPIFALLTIGWMLNLYNFMDGMDGFAGGMGAWGFGFLALFGWHQGHLFFAGSALIIAAANLGFLRVNFPPAKIFMGDVGSVPMGFLAGCFMLWGARDGVFPFWIGIVIFSPFILDATITLARRLLDGQKVWQAHRAHFYQQLVRMGWSHKRTVLAEYLLMAGVGGVAFLLHLSDNEGLRAAGWMALCGLYIVLMIAIHVAGRRRGVSWRG</sequence>
<dbReference type="GO" id="GO:0016780">
    <property type="term" value="F:phosphotransferase activity, for other substituted phosphate groups"/>
    <property type="evidence" value="ECO:0007669"/>
    <property type="project" value="InterPro"/>
</dbReference>
<dbReference type="EMBL" id="LVJN01000018">
    <property type="protein sequence ID" value="OSM05306.1"/>
    <property type="molecule type" value="Genomic_DNA"/>
</dbReference>
<evidence type="ECO:0000313" key="10">
    <source>
        <dbReference type="Proteomes" id="UP000194003"/>
    </source>
</evidence>
<feature type="transmembrane region" description="Helical" evidence="8">
    <location>
        <begin position="209"/>
        <end position="230"/>
    </location>
</feature>
<dbReference type="PANTHER" id="PTHR22926">
    <property type="entry name" value="PHOSPHO-N-ACETYLMURAMOYL-PENTAPEPTIDE-TRANSFERASE"/>
    <property type="match status" value="1"/>
</dbReference>
<evidence type="ECO:0000313" key="9">
    <source>
        <dbReference type="EMBL" id="OSM05306.1"/>
    </source>
</evidence>
<comment type="caution">
    <text evidence="9">The sequence shown here is derived from an EMBL/GenBank/DDBJ whole genome shotgun (WGS) entry which is preliminary data.</text>
</comment>
<feature type="binding site" evidence="7">
    <location>
        <position position="153"/>
    </location>
    <ligand>
        <name>Mg(2+)</name>
        <dbReference type="ChEBI" id="CHEBI:18420"/>
    </ligand>
</feature>
<feature type="transmembrane region" description="Helical" evidence="8">
    <location>
        <begin position="74"/>
        <end position="90"/>
    </location>
</feature>
<dbReference type="CDD" id="cd06854">
    <property type="entry name" value="GT_WbpL_WbcO_like"/>
    <property type="match status" value="1"/>
</dbReference>
<dbReference type="GO" id="GO:0005886">
    <property type="term" value="C:plasma membrane"/>
    <property type="evidence" value="ECO:0007669"/>
    <property type="project" value="UniProtKB-SubCell"/>
</dbReference>
<dbReference type="Proteomes" id="UP000194003">
    <property type="component" value="Unassembled WGS sequence"/>
</dbReference>
<feature type="transmembrane region" description="Helical" evidence="8">
    <location>
        <begin position="290"/>
        <end position="308"/>
    </location>
</feature>
<gene>
    <name evidence="9" type="ORF">MAIT1_03478</name>
</gene>